<accession>A0A2T2WJB7</accession>
<evidence type="ECO:0000256" key="1">
    <source>
        <dbReference type="ARBA" id="ARBA00022741"/>
    </source>
</evidence>
<dbReference type="Pfam" id="PF13087">
    <property type="entry name" value="AAA_12"/>
    <property type="match status" value="1"/>
</dbReference>
<dbReference type="Proteomes" id="UP000241848">
    <property type="component" value="Unassembled WGS sequence"/>
</dbReference>
<dbReference type="GO" id="GO:0005524">
    <property type="term" value="F:ATP binding"/>
    <property type="evidence" value="ECO:0007669"/>
    <property type="project" value="UniProtKB-KW"/>
</dbReference>
<protein>
    <submittedName>
        <fullName evidence="8">Nuclease</fullName>
    </submittedName>
</protein>
<gene>
    <name evidence="8" type="ORF">C7B45_07380</name>
</gene>
<dbReference type="Gene3D" id="3.40.50.300">
    <property type="entry name" value="P-loop containing nucleotide triphosphate hydrolases"/>
    <property type="match status" value="2"/>
</dbReference>
<dbReference type="PANTHER" id="PTHR43788">
    <property type="entry name" value="DNA2/NAM7 HELICASE FAMILY MEMBER"/>
    <property type="match status" value="1"/>
</dbReference>
<comment type="caution">
    <text evidence="8">The sequence shown here is derived from an EMBL/GenBank/DDBJ whole genome shotgun (WGS) entry which is preliminary data.</text>
</comment>
<keyword evidence="4" id="KW-0067">ATP-binding</keyword>
<sequence>MSNSDEPVVLTASDLISFLECEHRTVLTWMARSGQIAPPLTDDPARDMLSRLGQAHEQAVRDRLAQTYGPFSDLAAGFSLDATLEDRRTATLEVLHRGDRVLYHPFLWSAPWMGIPDFLVRVDEPSLLGGYRYDVAEAKLAYHARTSAVIQATVYALLLASLQGVDPTVRLYLGNGTTRLYSMNAASSFVRLSQVRFQHWMENPPTTYPEPVAACDDCTWLALCEERRRADDHLWYVADITRSQIAKLGRVGITTVTALAQTPRVTVPGIGGETLQRLKQQALLQLRGRETDSLITDLLPVVPGRGLALLPPPSPGDMFFDLEGDPLTEDGPLEYLFGWADWTDGKDEPVFHALWAHTPTEERQIFEEFIDRVMARLDRYPAMHIYHYAGYEPAALKRLMGRYGTREVAVDRLLRAGILVDLYQIVRQSLRISSESYSIKALEPLYRQKRAGEVTNAATSIVAYNRWKQTRDARILEAIADYNRDDCLSTWQLSRWLWTLKHDRRVHGAMVDDPKVSAGEAPDAVAADEDQVSRLVADLTAPLPSNSQDWTTDQKAIWLLAQLLQWHRREDRSQWWRYFENLALDDHELLESPETLAGLRLVGFNAYGSLFEYPPQEHKIKAEDRPVNPATKQVVGTVSYVDPASRRIAIRLRSGIAVPHSLIPPKPFDKQVLKDALRDLARSVHQHGMLGPGPYGAMRHLLMRIPPSAPDPVSGYRLRRRGESAADAARRIALTLNHDVLPIQGPPGSGKTFTGAQIIVDLVEAGLRVGITALSHQVITHLVDEVIGRAQSRDVPLAVAQKVSALSQGSQSANVFVEPKAYGVWHRFRDGRVQVVAGTAWLFARSEWHEALDVLVIDEAGQFSLADALAASRAARSIILLGDPQQLRQPTQGHHPPGVDVSVLEYILGPHDTVPDDVGIFLDITYRMHPAITEYISAVAYEGKLRSHDACRRQALHAPPWLQAGLVFVPVAHEGNRTASVEETDAVAVIVESLIGKSWTDQAGTTRALSWADVLVVAPFNAHVSYLKARLPGARVGTVDKFQGQEAPVVIYSMAASRPENVPRGMEFLYSLNRLNVAISRAQGVAVLVANPALLTAKPKDPEQLRLVNALCAFVERARAIPIEGLGDVARQARQHATSSTFSERRAPTVHAEMNQDRFR</sequence>
<reference evidence="8 9" key="1">
    <citation type="journal article" date="2014" name="BMC Genomics">
        <title>Comparison of environmental and isolate Sulfobacillus genomes reveals diverse carbon, sulfur, nitrogen, and hydrogen metabolisms.</title>
        <authorList>
            <person name="Justice N.B."/>
            <person name="Norman A."/>
            <person name="Brown C.T."/>
            <person name="Singh A."/>
            <person name="Thomas B.C."/>
            <person name="Banfield J.F."/>
        </authorList>
    </citation>
    <scope>NUCLEOTIDE SEQUENCE [LARGE SCALE GENOMIC DNA]</scope>
    <source>
        <strain evidence="8">AMDSBA3</strain>
    </source>
</reference>
<name>A0A2T2WJB7_9FIRM</name>
<feature type="region of interest" description="Disordered" evidence="5">
    <location>
        <begin position="1137"/>
        <end position="1160"/>
    </location>
</feature>
<dbReference type="CDD" id="cd18808">
    <property type="entry name" value="SF1_C_Upf1"/>
    <property type="match status" value="1"/>
</dbReference>
<evidence type="ECO:0000313" key="8">
    <source>
        <dbReference type="EMBL" id="PSR22320.1"/>
    </source>
</evidence>
<keyword evidence="2" id="KW-0378">Hydrolase</keyword>
<dbReference type="GO" id="GO:0016787">
    <property type="term" value="F:hydrolase activity"/>
    <property type="evidence" value="ECO:0007669"/>
    <property type="project" value="UniProtKB-KW"/>
</dbReference>
<evidence type="ECO:0000259" key="6">
    <source>
        <dbReference type="Pfam" id="PF13087"/>
    </source>
</evidence>
<dbReference type="NCBIfam" id="TIGR03491">
    <property type="entry name" value="TM0106 family RecB-like putative nuclease"/>
    <property type="match status" value="1"/>
</dbReference>
<evidence type="ECO:0000256" key="3">
    <source>
        <dbReference type="ARBA" id="ARBA00022806"/>
    </source>
</evidence>
<dbReference type="EMBL" id="PXYV01000019">
    <property type="protein sequence ID" value="PSR22320.1"/>
    <property type="molecule type" value="Genomic_DNA"/>
</dbReference>
<evidence type="ECO:0000259" key="7">
    <source>
        <dbReference type="Pfam" id="PF13482"/>
    </source>
</evidence>
<dbReference type="InterPro" id="IPR047187">
    <property type="entry name" value="SF1_C_Upf1"/>
</dbReference>
<dbReference type="Pfam" id="PF13604">
    <property type="entry name" value="AAA_30"/>
    <property type="match status" value="1"/>
</dbReference>
<dbReference type="SUPFAM" id="SSF53098">
    <property type="entry name" value="Ribonuclease H-like"/>
    <property type="match status" value="1"/>
</dbReference>
<dbReference type="InterPro" id="IPR041679">
    <property type="entry name" value="DNA2/NAM7-like_C"/>
</dbReference>
<proteinExistence type="predicted"/>
<dbReference type="InterPro" id="IPR038720">
    <property type="entry name" value="YprB_RNase_H-like_dom"/>
</dbReference>
<evidence type="ECO:0000256" key="5">
    <source>
        <dbReference type="SAM" id="MobiDB-lite"/>
    </source>
</evidence>
<dbReference type="InterPro" id="IPR019993">
    <property type="entry name" value="RecB_nuclease_TM0106_put"/>
</dbReference>
<keyword evidence="1" id="KW-0547">Nucleotide-binding</keyword>
<feature type="domain" description="DNA2/NAM7 helicase-like C-terminal" evidence="6">
    <location>
        <begin position="918"/>
        <end position="1091"/>
    </location>
</feature>
<dbReference type="InterPro" id="IPR027417">
    <property type="entry name" value="P-loop_NTPase"/>
</dbReference>
<evidence type="ECO:0000313" key="9">
    <source>
        <dbReference type="Proteomes" id="UP000241848"/>
    </source>
</evidence>
<keyword evidence="3" id="KW-0347">Helicase</keyword>
<evidence type="ECO:0000256" key="2">
    <source>
        <dbReference type="ARBA" id="ARBA00022801"/>
    </source>
</evidence>
<evidence type="ECO:0000256" key="4">
    <source>
        <dbReference type="ARBA" id="ARBA00022840"/>
    </source>
</evidence>
<feature type="domain" description="YprB ribonuclease H-like" evidence="7">
    <location>
        <begin position="318"/>
        <end position="497"/>
    </location>
</feature>
<dbReference type="AlphaFoldDB" id="A0A2T2WJB7"/>
<dbReference type="SUPFAM" id="SSF52540">
    <property type="entry name" value="P-loop containing nucleoside triphosphate hydrolases"/>
    <property type="match status" value="1"/>
</dbReference>
<organism evidence="8 9">
    <name type="scientific">Sulfobacillus acidophilus</name>
    <dbReference type="NCBI Taxonomy" id="53633"/>
    <lineage>
        <taxon>Bacteria</taxon>
        <taxon>Bacillati</taxon>
        <taxon>Bacillota</taxon>
        <taxon>Clostridia</taxon>
        <taxon>Eubacteriales</taxon>
        <taxon>Clostridiales Family XVII. Incertae Sedis</taxon>
        <taxon>Sulfobacillus</taxon>
    </lineage>
</organism>
<dbReference type="InterPro" id="IPR050534">
    <property type="entry name" value="Coronavir_polyprotein_1ab"/>
</dbReference>
<dbReference type="Pfam" id="PF13482">
    <property type="entry name" value="RNase_H_2"/>
    <property type="match status" value="1"/>
</dbReference>
<dbReference type="InterPro" id="IPR012337">
    <property type="entry name" value="RNaseH-like_sf"/>
</dbReference>
<dbReference type="PANTHER" id="PTHR43788:SF8">
    <property type="entry name" value="DNA-BINDING PROTEIN SMUBP-2"/>
    <property type="match status" value="1"/>
</dbReference>
<dbReference type="GO" id="GO:0043139">
    <property type="term" value="F:5'-3' DNA helicase activity"/>
    <property type="evidence" value="ECO:0007669"/>
    <property type="project" value="TreeGrafter"/>
</dbReference>